<gene>
    <name evidence="3" type="ORF">LMG31841_01743</name>
</gene>
<feature type="region of interest" description="Disordered" evidence="1">
    <location>
        <begin position="504"/>
        <end position="544"/>
    </location>
</feature>
<keyword evidence="2" id="KW-0732">Signal</keyword>
<evidence type="ECO:0000313" key="4">
    <source>
        <dbReference type="Proteomes" id="UP000789704"/>
    </source>
</evidence>
<dbReference type="EMBL" id="CAJQZC010000003">
    <property type="protein sequence ID" value="CAG4893661.1"/>
    <property type="molecule type" value="Genomic_DNA"/>
</dbReference>
<evidence type="ECO:0008006" key="5">
    <source>
        <dbReference type="Google" id="ProtNLM"/>
    </source>
</evidence>
<accession>A0A9N8RV68</accession>
<dbReference type="Proteomes" id="UP000789704">
    <property type="component" value="Unassembled WGS sequence"/>
</dbReference>
<dbReference type="InterPro" id="IPR036779">
    <property type="entry name" value="LysM_dom_sf"/>
</dbReference>
<dbReference type="InterPro" id="IPR020011">
    <property type="entry name" value="FimV_C"/>
</dbReference>
<dbReference type="RefSeq" id="WP_228875760.1">
    <property type="nucleotide sequence ID" value="NZ_CAJQZC010000003.1"/>
</dbReference>
<evidence type="ECO:0000313" key="3">
    <source>
        <dbReference type="EMBL" id="CAG4893661.1"/>
    </source>
</evidence>
<dbReference type="AlphaFoldDB" id="A0A9N8RV68"/>
<dbReference type="Gene3D" id="1.20.58.2200">
    <property type="match status" value="1"/>
</dbReference>
<proteinExistence type="predicted"/>
<dbReference type="Gene3D" id="3.10.350.10">
    <property type="entry name" value="LysM domain"/>
    <property type="match status" value="1"/>
</dbReference>
<keyword evidence="4" id="KW-1185">Reference proteome</keyword>
<feature type="chain" id="PRO_5040371728" description="Pilus assembly protein FimV" evidence="2">
    <location>
        <begin position="41"/>
        <end position="710"/>
    </location>
</feature>
<name>A0A9N8RV68_9BURK</name>
<feature type="compositionally biased region" description="Low complexity" evidence="1">
    <location>
        <begin position="523"/>
        <end position="537"/>
    </location>
</feature>
<protein>
    <recommendedName>
        <fullName evidence="5">Pilus assembly protein FimV</fullName>
    </recommendedName>
</protein>
<evidence type="ECO:0000256" key="2">
    <source>
        <dbReference type="SAM" id="SignalP"/>
    </source>
</evidence>
<feature type="signal peptide" evidence="2">
    <location>
        <begin position="1"/>
        <end position="40"/>
    </location>
</feature>
<evidence type="ECO:0000256" key="1">
    <source>
        <dbReference type="SAM" id="MobiDB-lite"/>
    </source>
</evidence>
<dbReference type="NCBIfam" id="TIGR03504">
    <property type="entry name" value="FimV_Cterm"/>
    <property type="match status" value="1"/>
</dbReference>
<reference evidence="3" key="1">
    <citation type="submission" date="2021-04" db="EMBL/GenBank/DDBJ databases">
        <authorList>
            <person name="Vanwijnsberghe S."/>
        </authorList>
    </citation>
    <scope>NUCLEOTIDE SEQUENCE</scope>
    <source>
        <strain evidence="3">LMG 31841</strain>
    </source>
</reference>
<comment type="caution">
    <text evidence="3">The sequence shown here is derived from an EMBL/GenBank/DDBJ whole genome shotgun (WGS) entry which is preliminary data.</text>
</comment>
<dbReference type="InterPro" id="IPR038440">
    <property type="entry name" value="FimV_C_sf"/>
</dbReference>
<organism evidence="3 4">
    <name type="scientific">Paraburkholderia saeva</name>
    <dbReference type="NCBI Taxonomy" id="2777537"/>
    <lineage>
        <taxon>Bacteria</taxon>
        <taxon>Pseudomonadati</taxon>
        <taxon>Pseudomonadota</taxon>
        <taxon>Betaproteobacteria</taxon>
        <taxon>Burkholderiales</taxon>
        <taxon>Burkholderiaceae</taxon>
        <taxon>Paraburkholderia</taxon>
    </lineage>
</organism>
<sequence>MIVRFHVLPVVVSRVRAGRLAAAVAFAFALNGAGAGIAHAATTDAASAPAVVESDAQYTVRPGQSLNDIAIALTQSHDRATLARASKAIFDANPNAFMGHDPSRMRIGAVLNVPSLDSLGMPASAPVAGSAAASASGAASAAFAAAPVAVASAPALPALAASVPAASNAAANTTTNAVSNNASAATGASAPAASSAVAATSGASQPVEAAAQASQAASSAHVWTGAIQAGSAPAEGASAVTAPATAAALAPQAASQARTSVSSLQQLLALKNRVLMELQKHGIVPVGKVPQAGSAAAVSSASMPGSGAAVAPGSGATVGSAVVAGNATGAGAAGLSPEATAGVAAAVAAVIALILSLTFRRRRRPAANASSTDPVGKAGLPAVVAADDDIQAQAFPPIEPGTSENATGASSLAAAAELGAEALPMEQIDPAAHELEEDEGARYVGSATHDEALKAAAFEDAGPSVEPTKPPTPVTPVEPELTAAHEATPQVDAPDAYVAPDVHHETPVQHADAPAAALESTGAPAENVPAQPAAAEPVEPPPHVSEFPREAVAALGGLDMALPPRTEPPAPFGEMKLDGFPPAASQPVVEPEITAREAVSPPPPAPRAADVISAGTAGSAAVAGLGAMPFGALKLDFDLELPPSPAQSLPAFTPEDLSKIARNKLELAAEYIELGDLSGARTLVNEVIESNDAATRNEARALLSTLAPRS</sequence>